<dbReference type="AlphaFoldDB" id="A0A923NM49"/>
<dbReference type="InterPro" id="IPR023365">
    <property type="entry name" value="Sortase_dom-sf"/>
</dbReference>
<name>A0A923NM49_9FIRM</name>
<dbReference type="GO" id="GO:0016787">
    <property type="term" value="F:hydrolase activity"/>
    <property type="evidence" value="ECO:0007669"/>
    <property type="project" value="UniProtKB-KW"/>
</dbReference>
<organism evidence="3 4">
    <name type="scientific">Zhenpiania hominis</name>
    <dbReference type="NCBI Taxonomy" id="2763644"/>
    <lineage>
        <taxon>Bacteria</taxon>
        <taxon>Bacillati</taxon>
        <taxon>Bacillota</taxon>
        <taxon>Clostridia</taxon>
        <taxon>Peptostreptococcales</taxon>
        <taxon>Anaerovoracaceae</taxon>
        <taxon>Zhenpiania</taxon>
    </lineage>
</organism>
<gene>
    <name evidence="3" type="ORF">H9L42_14700</name>
</gene>
<proteinExistence type="predicted"/>
<dbReference type="InterPro" id="IPR041999">
    <property type="entry name" value="Sortase_D_1"/>
</dbReference>
<evidence type="ECO:0000256" key="2">
    <source>
        <dbReference type="SAM" id="MobiDB-lite"/>
    </source>
</evidence>
<dbReference type="EMBL" id="JACRYT010000025">
    <property type="protein sequence ID" value="MBC6681069.1"/>
    <property type="molecule type" value="Genomic_DNA"/>
</dbReference>
<dbReference type="NCBIfam" id="TIGR01076">
    <property type="entry name" value="sortase_fam"/>
    <property type="match status" value="1"/>
</dbReference>
<accession>A0A923NM49</accession>
<sequence length="194" mass="21356">MTVGKEFKSALSLKMRMAIEQGIPVGDYSQKDSPPQEGELKRSEADLPNLGSCYGRILCEKIGLSAPLYYGDSDVILEKGAGQYIGSGLPGEGRPILVGAHDIGYFEPLKDIEQGDRIELTTSYGVFQYQVTDITVGEASSIGKKELRHPYEELILYTCYPFGGFLEEKSQRYFVAAEKISGPILKEDSNEGQQ</sequence>
<keyword evidence="1" id="KW-0378">Hydrolase</keyword>
<evidence type="ECO:0000256" key="1">
    <source>
        <dbReference type="ARBA" id="ARBA00022801"/>
    </source>
</evidence>
<evidence type="ECO:0000313" key="4">
    <source>
        <dbReference type="Proteomes" id="UP000602647"/>
    </source>
</evidence>
<dbReference type="Pfam" id="PF04203">
    <property type="entry name" value="Sortase"/>
    <property type="match status" value="1"/>
</dbReference>
<keyword evidence="4" id="KW-1185">Reference proteome</keyword>
<dbReference type="Proteomes" id="UP000602647">
    <property type="component" value="Unassembled WGS sequence"/>
</dbReference>
<comment type="caution">
    <text evidence="3">The sequence shown here is derived from an EMBL/GenBank/DDBJ whole genome shotgun (WGS) entry which is preliminary data.</text>
</comment>
<dbReference type="SUPFAM" id="SSF63817">
    <property type="entry name" value="Sortase"/>
    <property type="match status" value="1"/>
</dbReference>
<dbReference type="InterPro" id="IPR005754">
    <property type="entry name" value="Sortase"/>
</dbReference>
<feature type="region of interest" description="Disordered" evidence="2">
    <location>
        <begin position="24"/>
        <end position="44"/>
    </location>
</feature>
<protein>
    <submittedName>
        <fullName evidence="3">Class D sortase</fullName>
    </submittedName>
</protein>
<dbReference type="CDD" id="cd05828">
    <property type="entry name" value="Sortase_D_1"/>
    <property type="match status" value="1"/>
</dbReference>
<evidence type="ECO:0000313" key="3">
    <source>
        <dbReference type="EMBL" id="MBC6681069.1"/>
    </source>
</evidence>
<reference evidence="3" key="1">
    <citation type="submission" date="2020-08" db="EMBL/GenBank/DDBJ databases">
        <title>Genome public.</title>
        <authorList>
            <person name="Liu C."/>
            <person name="Sun Q."/>
        </authorList>
    </citation>
    <scope>NUCLEOTIDE SEQUENCE</scope>
    <source>
        <strain evidence="3">BX12</strain>
    </source>
</reference>
<dbReference type="RefSeq" id="WP_187304167.1">
    <property type="nucleotide sequence ID" value="NZ_JACRYT010000025.1"/>
</dbReference>
<dbReference type="Gene3D" id="2.40.260.10">
    <property type="entry name" value="Sortase"/>
    <property type="match status" value="1"/>
</dbReference>